<evidence type="ECO:0000256" key="1">
    <source>
        <dbReference type="ARBA" id="ARBA00022679"/>
    </source>
</evidence>
<comment type="caution">
    <text evidence="3">The sequence shown here is derived from an EMBL/GenBank/DDBJ whole genome shotgun (WGS) entry which is preliminary data.</text>
</comment>
<dbReference type="InterPro" id="IPR001296">
    <property type="entry name" value="Glyco_trans_1"/>
</dbReference>
<dbReference type="EMBL" id="RBKS01000001">
    <property type="protein sequence ID" value="RKR75649.1"/>
    <property type="molecule type" value="Genomic_DNA"/>
</dbReference>
<organism evidence="3 4">
    <name type="scientific">Frondihabitans australicus</name>
    <dbReference type="NCBI Taxonomy" id="386892"/>
    <lineage>
        <taxon>Bacteria</taxon>
        <taxon>Bacillati</taxon>
        <taxon>Actinomycetota</taxon>
        <taxon>Actinomycetes</taxon>
        <taxon>Micrococcales</taxon>
        <taxon>Microbacteriaceae</taxon>
        <taxon>Frondihabitans</taxon>
    </lineage>
</organism>
<name>A0A495IIN7_9MICO</name>
<dbReference type="PANTHER" id="PTHR12526">
    <property type="entry name" value="GLYCOSYLTRANSFERASE"/>
    <property type="match status" value="1"/>
</dbReference>
<dbReference type="Pfam" id="PF00534">
    <property type="entry name" value="Glycos_transf_1"/>
    <property type="match status" value="1"/>
</dbReference>
<dbReference type="GO" id="GO:0016757">
    <property type="term" value="F:glycosyltransferase activity"/>
    <property type="evidence" value="ECO:0007669"/>
    <property type="project" value="InterPro"/>
</dbReference>
<keyword evidence="1 3" id="KW-0808">Transferase</keyword>
<sequence length="438" mass="47451">MKIALFTPTHAQSAIGRVSALVRSALQVAGHDVAVVATELTPLDTWNRNPDLADSTHWTQAKAVRQIAVESDIVFHQVGDHYPFHAGNVHWLPLIGGCVALHDFFMGDMFLSWIADNGTEAAAVLDRWYGLDLGAFLSMASSGQFVERAWPAYPLTEWICQYADGVIAHSDFGLAAVQRSTPAPVIVVPLPYDLPDEADAPAPEAPLLDLIEDDEPEKPITVLTFGRINRNKLCDDVIAAISIHRSLRTRIAYRVVGSIEESERHRLRTFADDLGVDLTVTGEVSSAQLLTELQAADVIVCTRKPTLESASASAIEGMLSGTPLIVVDAGFYAGLPRDAVLHVEPREIQRGISRRLRDIAQGTVDLVAMGAAAKKFAHATFRADTYASELVSLGIEAARRKPLRELELAFPELASPGDTDGADFASAVYAADTLIFRP</sequence>
<dbReference type="Proteomes" id="UP000280008">
    <property type="component" value="Unassembled WGS sequence"/>
</dbReference>
<dbReference type="SUPFAM" id="SSF53756">
    <property type="entry name" value="UDP-Glycosyltransferase/glycogen phosphorylase"/>
    <property type="match status" value="1"/>
</dbReference>
<dbReference type="RefSeq" id="WP_121370420.1">
    <property type="nucleotide sequence ID" value="NZ_RBKS01000001.1"/>
</dbReference>
<dbReference type="AlphaFoldDB" id="A0A495IIN7"/>
<evidence type="ECO:0000313" key="4">
    <source>
        <dbReference type="Proteomes" id="UP000280008"/>
    </source>
</evidence>
<proteinExistence type="predicted"/>
<dbReference type="CDD" id="cd03801">
    <property type="entry name" value="GT4_PimA-like"/>
    <property type="match status" value="1"/>
</dbReference>
<gene>
    <name evidence="3" type="ORF">C8E83_2797</name>
</gene>
<evidence type="ECO:0000313" key="3">
    <source>
        <dbReference type="EMBL" id="RKR75649.1"/>
    </source>
</evidence>
<reference evidence="3 4" key="1">
    <citation type="submission" date="2018-10" db="EMBL/GenBank/DDBJ databases">
        <title>Sequencing the genomes of 1000 actinobacteria strains.</title>
        <authorList>
            <person name="Klenk H.-P."/>
        </authorList>
    </citation>
    <scope>NUCLEOTIDE SEQUENCE [LARGE SCALE GENOMIC DNA]</scope>
    <source>
        <strain evidence="3 4">DSM 17894</strain>
    </source>
</reference>
<dbReference type="OrthoDB" id="5172124at2"/>
<feature type="domain" description="Glycosyl transferase family 1" evidence="2">
    <location>
        <begin position="215"/>
        <end position="374"/>
    </location>
</feature>
<evidence type="ECO:0000259" key="2">
    <source>
        <dbReference type="Pfam" id="PF00534"/>
    </source>
</evidence>
<keyword evidence="4" id="KW-1185">Reference proteome</keyword>
<protein>
    <submittedName>
        <fullName evidence="3">Glycosyltransferase involved in cell wall biosynthesis</fullName>
    </submittedName>
</protein>
<accession>A0A495IIN7</accession>
<dbReference type="Gene3D" id="3.40.50.2000">
    <property type="entry name" value="Glycogen Phosphorylase B"/>
    <property type="match status" value="2"/>
</dbReference>